<dbReference type="OrthoDB" id="6497308at2759"/>
<evidence type="ECO:0000313" key="1">
    <source>
        <dbReference type="EMBL" id="VDK67647.1"/>
    </source>
</evidence>
<dbReference type="EMBL" id="UYRT01028392">
    <property type="protein sequence ID" value="VDK67647.1"/>
    <property type="molecule type" value="Genomic_DNA"/>
</dbReference>
<reference evidence="3" key="1">
    <citation type="submission" date="2016-06" db="UniProtKB">
        <authorList>
            <consortium name="WormBaseParasite"/>
        </authorList>
    </citation>
    <scope>IDENTIFICATION</scope>
</reference>
<evidence type="ECO:0000313" key="2">
    <source>
        <dbReference type="Proteomes" id="UP000271098"/>
    </source>
</evidence>
<organism evidence="3">
    <name type="scientific">Gongylonema pulchrum</name>
    <dbReference type="NCBI Taxonomy" id="637853"/>
    <lineage>
        <taxon>Eukaryota</taxon>
        <taxon>Metazoa</taxon>
        <taxon>Ecdysozoa</taxon>
        <taxon>Nematoda</taxon>
        <taxon>Chromadorea</taxon>
        <taxon>Rhabditida</taxon>
        <taxon>Spirurina</taxon>
        <taxon>Spiruromorpha</taxon>
        <taxon>Spiruroidea</taxon>
        <taxon>Gongylonematidae</taxon>
        <taxon>Gongylonema</taxon>
    </lineage>
</organism>
<accession>A0A183DK12</accession>
<protein>
    <submittedName>
        <fullName evidence="1 3">Uncharacterized protein</fullName>
    </submittedName>
</protein>
<keyword evidence="2" id="KW-1185">Reference proteome</keyword>
<evidence type="ECO:0000313" key="3">
    <source>
        <dbReference type="WBParaSite" id="GPUH_0000906301-mRNA-1"/>
    </source>
</evidence>
<dbReference type="WBParaSite" id="GPUH_0000906301-mRNA-1">
    <property type="protein sequence ID" value="GPUH_0000906301-mRNA-1"/>
    <property type="gene ID" value="GPUH_0000906301"/>
</dbReference>
<sequence>MTTTTISSVGLDPRPPKKRFIQMTATDLPLPRIRPLHSNQPSAFVKPLKVAPATSAAAQQQIPPTGEQFQLAMNQWEWAQIDGLKMPVVFRCHDRFAAVHIVQLKLLSKFPPNIPPEMANKFMMISHKMLPIEAWIFNTINAVICKFDLGCQLFTPNDEIVRLSDVEQFYWSVKALNLSRMIEIYSTELRATTSTHLMAAITQMRSHVENDLQVCFY</sequence>
<reference evidence="1 2" key="2">
    <citation type="submission" date="2018-11" db="EMBL/GenBank/DDBJ databases">
        <authorList>
            <consortium name="Pathogen Informatics"/>
        </authorList>
    </citation>
    <scope>NUCLEOTIDE SEQUENCE [LARGE SCALE GENOMIC DNA]</scope>
</reference>
<gene>
    <name evidence="1" type="ORF">GPUH_LOCUS9052</name>
</gene>
<name>A0A183DK12_9BILA</name>
<dbReference type="AlphaFoldDB" id="A0A183DK12"/>
<proteinExistence type="predicted"/>
<dbReference type="Proteomes" id="UP000271098">
    <property type="component" value="Unassembled WGS sequence"/>
</dbReference>